<protein>
    <submittedName>
        <fullName evidence="1">Uncharacterized protein</fullName>
    </submittedName>
</protein>
<dbReference type="Proteomes" id="UP000035800">
    <property type="component" value="Chromosome I"/>
</dbReference>
<dbReference type="KEGG" id="lst:LSS_16236"/>
<dbReference type="AlphaFoldDB" id="K8Y4T6"/>
<dbReference type="STRING" id="758847.LSS_16236"/>
<reference evidence="1 2" key="1">
    <citation type="journal article" date="2012" name="Gene">
        <title>Sequence of Leptospira santarosai serovar Shermani genome and prediction of virulence-associated genes.</title>
        <authorList>
            <person name="Chou L.F."/>
            <person name="Chen Y.T."/>
            <person name="Lu C.W."/>
            <person name="Ko Y.C."/>
            <person name="Tang C.Y."/>
            <person name="Pan M.J."/>
            <person name="Tian Y.C."/>
            <person name="Chiu C.H."/>
            <person name="Hung C.C."/>
            <person name="Yang C.W."/>
        </authorList>
    </citation>
    <scope>NUCLEOTIDE SEQUENCE [LARGE SCALE GENOMIC DNA]</scope>
    <source>
        <strain evidence="1">LT 821</strain>
    </source>
</reference>
<evidence type="ECO:0000313" key="1">
    <source>
        <dbReference type="EMBL" id="EKT85697.1"/>
    </source>
</evidence>
<name>K8Y4T6_9LEPT</name>
<evidence type="ECO:0000313" key="2">
    <source>
        <dbReference type="Proteomes" id="UP000035800"/>
    </source>
</evidence>
<sequence>MIGIDILSKDNVFLRWVLERYDGRRRELVRVVES</sequence>
<gene>
    <name evidence="1" type="ORF">LSS_16236</name>
</gene>
<proteinExistence type="predicted"/>
<accession>K8Y4T6</accession>
<organism evidence="1 2">
    <name type="scientific">Leptospira santarosai serovar Shermani str. LT 821</name>
    <dbReference type="NCBI Taxonomy" id="758847"/>
    <lineage>
        <taxon>Bacteria</taxon>
        <taxon>Pseudomonadati</taxon>
        <taxon>Spirochaetota</taxon>
        <taxon>Spirochaetia</taxon>
        <taxon>Leptospirales</taxon>
        <taxon>Leptospiraceae</taxon>
        <taxon>Leptospira</taxon>
    </lineage>
</organism>
<dbReference type="EMBL" id="CP006694">
    <property type="protein sequence ID" value="EKT85697.1"/>
    <property type="molecule type" value="Genomic_DNA"/>
</dbReference>
<reference evidence="1 2" key="2">
    <citation type="journal article" date="2014" name="Emerg. Microbes Infect.">
        <title>Potential impact on kidney infection: a whole-genome analysis of Leptospira santarosai serovar Shermani.</title>
        <authorList>
            <person name="Chou L.F."/>
            <person name="Chen T.W."/>
            <person name="Ko Y.C."/>
            <person name="Pan M.J."/>
            <person name="Tian Y.C."/>
            <person name="Chiu C.H."/>
            <person name="Tang P."/>
            <person name="Hung C.C."/>
            <person name="Yang C.W."/>
        </authorList>
    </citation>
    <scope>NUCLEOTIDE SEQUENCE</scope>
    <source>
        <strain evidence="1 2">LT 821</strain>
    </source>
</reference>